<dbReference type="InterPro" id="IPR024191">
    <property type="entry name" value="Peptidase_M61"/>
</dbReference>
<dbReference type="SUPFAM" id="SSF50156">
    <property type="entry name" value="PDZ domain-like"/>
    <property type="match status" value="1"/>
</dbReference>
<dbReference type="RefSeq" id="WP_290247994.1">
    <property type="nucleotide sequence ID" value="NZ_JAUFQT010000001.1"/>
</dbReference>
<feature type="domain" description="Peptidase M61 N-terminal" evidence="2">
    <location>
        <begin position="3"/>
        <end position="164"/>
    </location>
</feature>
<proteinExistence type="predicted"/>
<dbReference type="Gene3D" id="1.10.390.10">
    <property type="entry name" value="Neutral Protease Domain 2"/>
    <property type="match status" value="1"/>
</dbReference>
<sequence length="558" mass="65065">MEYLIYRNNPVSQFIHISLKFNCSLGEKVILQLPCWRPGRYEITNYAQKIKGLAVKFGNHAIPFNKVNKDQWQFEALFEGQFTVNYQFHASQMDAGGSWSDDQQLYLNFINFAFELKGREQETVEIMLDFPENYKIATALPRLGESHFHANDFQHLVDCPLIASHDLQHFTYEVNGTKFNLWFQGEIHFNVEDVLAHFKSYTEKQIEAFGEFPVKEYHFLYQLLPYKHYHGVEHQTSTVITFGPAEALKEKSSLDEFIGVSCHELYHSWNVCQIRPKELLPYDFSKEAYIDTGVVAEGVTTYMGDIFLLQSGYFELEDYLKILEKQIKREFESFGWQNQSITESSWDLWLDGYKLGIPDKKVSIYNKGALIAICLDLILLEQESSLHEVMKKMWEKFGKPFKGYSLTDFEKICQSCSQNHALISHFFEEFIYGKKDIQPLLQEQLESININWEVTEQPDPWLKYWGIKVKEDGTIIKIHPQSPAYHRVMLGDKILSINSIPYPESPQPSPTTLNLEIDRFGRILNLQLETGERAFYPTIQLKKGKSISKRKKWLGKAP</sequence>
<dbReference type="PIRSF" id="PIRSF016493">
    <property type="entry name" value="Glycyl_aminpptds"/>
    <property type="match status" value="1"/>
</dbReference>
<reference evidence="3 4" key="1">
    <citation type="submission" date="2024-09" db="EMBL/GenBank/DDBJ databases">
        <authorList>
            <person name="Sun Q."/>
            <person name="Mori K."/>
        </authorList>
    </citation>
    <scope>NUCLEOTIDE SEQUENCE [LARGE SCALE GENOMIC DNA]</scope>
    <source>
        <strain evidence="3 4">CECT 7682</strain>
    </source>
</reference>
<feature type="domain" description="Peptidase M61 catalytic" evidence="1">
    <location>
        <begin position="257"/>
        <end position="371"/>
    </location>
</feature>
<dbReference type="InterPro" id="IPR040756">
    <property type="entry name" value="Peptidase_M61_N"/>
</dbReference>
<evidence type="ECO:0000313" key="3">
    <source>
        <dbReference type="EMBL" id="MFB9211929.1"/>
    </source>
</evidence>
<comment type="caution">
    <text evidence="3">The sequence shown here is derived from an EMBL/GenBank/DDBJ whole genome shotgun (WGS) entry which is preliminary data.</text>
</comment>
<evidence type="ECO:0000259" key="2">
    <source>
        <dbReference type="Pfam" id="PF17899"/>
    </source>
</evidence>
<dbReference type="InterPro" id="IPR027268">
    <property type="entry name" value="Peptidase_M4/M1_CTD_sf"/>
</dbReference>
<evidence type="ECO:0000259" key="1">
    <source>
        <dbReference type="Pfam" id="PF05299"/>
    </source>
</evidence>
<dbReference type="SUPFAM" id="SSF55486">
    <property type="entry name" value="Metalloproteases ('zincins'), catalytic domain"/>
    <property type="match status" value="1"/>
</dbReference>
<gene>
    <name evidence="3" type="ORF">ACFFUR_08930</name>
</gene>
<keyword evidence="4" id="KW-1185">Reference proteome</keyword>
<dbReference type="Pfam" id="PF05299">
    <property type="entry name" value="Peptidase_M61"/>
    <property type="match status" value="1"/>
</dbReference>
<dbReference type="Gene3D" id="2.60.40.3650">
    <property type="match status" value="1"/>
</dbReference>
<evidence type="ECO:0000313" key="4">
    <source>
        <dbReference type="Proteomes" id="UP001589654"/>
    </source>
</evidence>
<dbReference type="Pfam" id="PF17899">
    <property type="entry name" value="Peptidase_M61_N"/>
    <property type="match status" value="1"/>
</dbReference>
<protein>
    <submittedName>
        <fullName evidence="3">M61 family metallopeptidase</fullName>
    </submittedName>
</protein>
<accession>A0ABV5J534</accession>
<name>A0ABV5J534_9BACT</name>
<dbReference type="InterPro" id="IPR007963">
    <property type="entry name" value="Peptidase_M61_catalytic"/>
</dbReference>
<organism evidence="3 4">
    <name type="scientific">Echinicola jeungdonensis</name>
    <dbReference type="NCBI Taxonomy" id="709343"/>
    <lineage>
        <taxon>Bacteria</taxon>
        <taxon>Pseudomonadati</taxon>
        <taxon>Bacteroidota</taxon>
        <taxon>Cytophagia</taxon>
        <taxon>Cytophagales</taxon>
        <taxon>Cyclobacteriaceae</taxon>
        <taxon>Echinicola</taxon>
    </lineage>
</organism>
<dbReference type="InterPro" id="IPR036034">
    <property type="entry name" value="PDZ_sf"/>
</dbReference>
<dbReference type="EMBL" id="JBHMEW010000055">
    <property type="protein sequence ID" value="MFB9211929.1"/>
    <property type="molecule type" value="Genomic_DNA"/>
</dbReference>
<dbReference type="Proteomes" id="UP001589654">
    <property type="component" value="Unassembled WGS sequence"/>
</dbReference>